<evidence type="ECO:0000256" key="1">
    <source>
        <dbReference type="ARBA" id="ARBA00000085"/>
    </source>
</evidence>
<dbReference type="InterPro" id="IPR035965">
    <property type="entry name" value="PAS-like_dom_sf"/>
</dbReference>
<keyword evidence="12" id="KW-0902">Two-component regulatory system</keyword>
<dbReference type="InterPro" id="IPR004358">
    <property type="entry name" value="Sig_transdc_His_kin-like_C"/>
</dbReference>
<dbReference type="CDD" id="cd17546">
    <property type="entry name" value="REC_hyHK_CKI1_RcsC-like"/>
    <property type="match status" value="2"/>
</dbReference>
<keyword evidence="6 24" id="KW-0808">Transferase</keyword>
<feature type="modified residue" description="Phosphohistidine" evidence="16">
    <location>
        <position position="1148"/>
    </location>
</feature>
<dbReference type="PANTHER" id="PTHR45339:SF1">
    <property type="entry name" value="HYBRID SIGNAL TRANSDUCTION HISTIDINE KINASE J"/>
    <property type="match status" value="1"/>
</dbReference>
<keyword evidence="10" id="KW-0067">ATP-binding</keyword>
<dbReference type="Proteomes" id="UP000320839">
    <property type="component" value="Chromosome"/>
</dbReference>
<dbReference type="CDD" id="cd00088">
    <property type="entry name" value="HPT"/>
    <property type="match status" value="1"/>
</dbReference>
<dbReference type="SUPFAM" id="SSF55874">
    <property type="entry name" value="ATPase domain of HSP90 chaperone/DNA topoisomerase II/histidine kinase"/>
    <property type="match status" value="1"/>
</dbReference>
<dbReference type="InterPro" id="IPR003594">
    <property type="entry name" value="HATPase_dom"/>
</dbReference>
<evidence type="ECO:0000259" key="19">
    <source>
        <dbReference type="PROSITE" id="PS50109"/>
    </source>
</evidence>
<organism evidence="24 25">
    <name type="scientific">Gimesia panareensis</name>
    <dbReference type="NCBI Taxonomy" id="2527978"/>
    <lineage>
        <taxon>Bacteria</taxon>
        <taxon>Pseudomonadati</taxon>
        <taxon>Planctomycetota</taxon>
        <taxon>Planctomycetia</taxon>
        <taxon>Planctomycetales</taxon>
        <taxon>Planctomycetaceae</taxon>
        <taxon>Gimesia</taxon>
    </lineage>
</organism>
<dbReference type="FunFam" id="3.30.565.10:FF:000010">
    <property type="entry name" value="Sensor histidine kinase RcsC"/>
    <property type="match status" value="1"/>
</dbReference>
<dbReference type="SMART" id="SM00073">
    <property type="entry name" value="HPT"/>
    <property type="match status" value="1"/>
</dbReference>
<dbReference type="SMART" id="SM00091">
    <property type="entry name" value="PAS"/>
    <property type="match status" value="3"/>
</dbReference>
<dbReference type="Gene3D" id="3.30.450.20">
    <property type="entry name" value="PAS domain"/>
    <property type="match status" value="3"/>
</dbReference>
<dbReference type="SUPFAM" id="SSF47384">
    <property type="entry name" value="Homodimeric domain of signal transducing histidine kinase"/>
    <property type="match status" value="1"/>
</dbReference>
<dbReference type="InterPro" id="IPR013767">
    <property type="entry name" value="PAS_fold"/>
</dbReference>
<dbReference type="PROSITE" id="PS50110">
    <property type="entry name" value="RESPONSE_REGULATORY"/>
    <property type="match status" value="2"/>
</dbReference>
<evidence type="ECO:0000256" key="17">
    <source>
        <dbReference type="PROSITE-ProRule" id="PRU00169"/>
    </source>
</evidence>
<dbReference type="RefSeq" id="WP_145457523.1">
    <property type="nucleotide sequence ID" value="NZ_CP036317.1"/>
</dbReference>
<dbReference type="InterPro" id="IPR001789">
    <property type="entry name" value="Sig_transdc_resp-reg_receiver"/>
</dbReference>
<evidence type="ECO:0000256" key="5">
    <source>
        <dbReference type="ARBA" id="ARBA00022553"/>
    </source>
</evidence>
<evidence type="ECO:0000256" key="2">
    <source>
        <dbReference type="ARBA" id="ARBA00004651"/>
    </source>
</evidence>
<dbReference type="PRINTS" id="PR00344">
    <property type="entry name" value="BCTRLSENSOR"/>
</dbReference>
<dbReference type="Pfam" id="PF08448">
    <property type="entry name" value="PAS_4"/>
    <property type="match status" value="1"/>
</dbReference>
<evidence type="ECO:0000256" key="9">
    <source>
        <dbReference type="ARBA" id="ARBA00022777"/>
    </source>
</evidence>
<evidence type="ECO:0000256" key="15">
    <source>
        <dbReference type="ARBA" id="ARBA00068150"/>
    </source>
</evidence>
<evidence type="ECO:0000256" key="16">
    <source>
        <dbReference type="PROSITE-ProRule" id="PRU00110"/>
    </source>
</evidence>
<feature type="domain" description="PAC" evidence="22">
    <location>
        <begin position="469"/>
        <end position="521"/>
    </location>
</feature>
<dbReference type="InterPro" id="IPR008207">
    <property type="entry name" value="Sig_transdc_His_kin_Hpt_dom"/>
</dbReference>
<comment type="catalytic activity">
    <reaction evidence="1">
        <text>ATP + protein L-histidine = ADP + protein N-phospho-L-histidine.</text>
        <dbReference type="EC" id="2.7.13.3"/>
    </reaction>
</comment>
<feature type="domain" description="HPt" evidence="23">
    <location>
        <begin position="1109"/>
        <end position="1202"/>
    </location>
</feature>
<keyword evidence="8" id="KW-0547">Nucleotide-binding</keyword>
<evidence type="ECO:0000256" key="8">
    <source>
        <dbReference type="ARBA" id="ARBA00022741"/>
    </source>
</evidence>
<keyword evidence="13" id="KW-0472">Membrane</keyword>
<dbReference type="EMBL" id="CP036317">
    <property type="protein sequence ID" value="QDV19532.1"/>
    <property type="molecule type" value="Genomic_DNA"/>
</dbReference>
<dbReference type="InterPro" id="IPR001610">
    <property type="entry name" value="PAC"/>
</dbReference>
<keyword evidence="7" id="KW-0812">Transmembrane</keyword>
<dbReference type="SUPFAM" id="SSF47226">
    <property type="entry name" value="Histidine-containing phosphotransfer domain, HPT domain"/>
    <property type="match status" value="1"/>
</dbReference>
<dbReference type="InterPro" id="IPR000014">
    <property type="entry name" value="PAS"/>
</dbReference>
<feature type="domain" description="Response regulatory" evidence="20">
    <location>
        <begin position="944"/>
        <end position="1062"/>
    </location>
</feature>
<feature type="domain" description="Histidine kinase" evidence="19">
    <location>
        <begin position="557"/>
        <end position="778"/>
    </location>
</feature>
<dbReference type="Gene3D" id="1.10.287.130">
    <property type="match status" value="1"/>
</dbReference>
<evidence type="ECO:0000313" key="25">
    <source>
        <dbReference type="Proteomes" id="UP000320839"/>
    </source>
</evidence>
<evidence type="ECO:0000259" key="22">
    <source>
        <dbReference type="PROSITE" id="PS50113"/>
    </source>
</evidence>
<name>A0A518FT58_9PLAN</name>
<feature type="domain" description="PAS" evidence="21">
    <location>
        <begin position="266"/>
        <end position="318"/>
    </location>
</feature>
<dbReference type="PANTHER" id="PTHR45339">
    <property type="entry name" value="HYBRID SIGNAL TRANSDUCTION HISTIDINE KINASE J"/>
    <property type="match status" value="1"/>
</dbReference>
<accession>A0A518FT58</accession>
<dbReference type="CDD" id="cd16922">
    <property type="entry name" value="HATPase_EvgS-ArcB-TorS-like"/>
    <property type="match status" value="1"/>
</dbReference>
<evidence type="ECO:0000256" key="4">
    <source>
        <dbReference type="ARBA" id="ARBA00022475"/>
    </source>
</evidence>
<dbReference type="EC" id="2.7.13.3" evidence="3"/>
<dbReference type="Gene3D" id="3.30.565.10">
    <property type="entry name" value="Histidine kinase-like ATPase, C-terminal domain"/>
    <property type="match status" value="1"/>
</dbReference>
<dbReference type="Gene3D" id="1.20.120.160">
    <property type="entry name" value="HPT domain"/>
    <property type="match status" value="1"/>
</dbReference>
<keyword evidence="9 24" id="KW-0418">Kinase</keyword>
<evidence type="ECO:0000256" key="3">
    <source>
        <dbReference type="ARBA" id="ARBA00012438"/>
    </source>
</evidence>
<proteinExistence type="predicted"/>
<dbReference type="PROSITE" id="PS50112">
    <property type="entry name" value="PAS"/>
    <property type="match status" value="2"/>
</dbReference>
<evidence type="ECO:0000256" key="18">
    <source>
        <dbReference type="SAM" id="Coils"/>
    </source>
</evidence>
<dbReference type="Pfam" id="PF02518">
    <property type="entry name" value="HATPase_c"/>
    <property type="match status" value="1"/>
</dbReference>
<dbReference type="SMART" id="SM00086">
    <property type="entry name" value="PAC"/>
    <property type="match status" value="3"/>
</dbReference>
<dbReference type="Pfam" id="PF00512">
    <property type="entry name" value="HisKA"/>
    <property type="match status" value="1"/>
</dbReference>
<dbReference type="FunFam" id="1.10.287.130:FF:000002">
    <property type="entry name" value="Two-component osmosensing histidine kinase"/>
    <property type="match status" value="1"/>
</dbReference>
<dbReference type="Pfam" id="PF00989">
    <property type="entry name" value="PAS"/>
    <property type="match status" value="1"/>
</dbReference>
<feature type="domain" description="Response regulatory" evidence="20">
    <location>
        <begin position="798"/>
        <end position="919"/>
    </location>
</feature>
<dbReference type="GO" id="GO:0005886">
    <property type="term" value="C:plasma membrane"/>
    <property type="evidence" value="ECO:0007669"/>
    <property type="project" value="UniProtKB-SubCell"/>
</dbReference>
<evidence type="ECO:0000256" key="12">
    <source>
        <dbReference type="ARBA" id="ARBA00023012"/>
    </source>
</evidence>
<dbReference type="InterPro" id="IPR000700">
    <property type="entry name" value="PAS-assoc_C"/>
</dbReference>
<keyword evidence="11" id="KW-1133">Transmembrane helix</keyword>
<comment type="subcellular location">
    <subcellularLocation>
        <location evidence="2">Cell membrane</location>
        <topology evidence="2">Multi-pass membrane protein</topology>
    </subcellularLocation>
</comment>
<evidence type="ECO:0000256" key="11">
    <source>
        <dbReference type="ARBA" id="ARBA00022989"/>
    </source>
</evidence>
<dbReference type="NCBIfam" id="TIGR00229">
    <property type="entry name" value="sensory_box"/>
    <property type="match status" value="2"/>
</dbReference>
<reference evidence="24 25" key="1">
    <citation type="submission" date="2019-02" db="EMBL/GenBank/DDBJ databases">
        <title>Deep-cultivation of Planctomycetes and their phenomic and genomic characterization uncovers novel biology.</title>
        <authorList>
            <person name="Wiegand S."/>
            <person name="Jogler M."/>
            <person name="Boedeker C."/>
            <person name="Pinto D."/>
            <person name="Vollmers J."/>
            <person name="Rivas-Marin E."/>
            <person name="Kohn T."/>
            <person name="Peeters S.H."/>
            <person name="Heuer A."/>
            <person name="Rast P."/>
            <person name="Oberbeckmann S."/>
            <person name="Bunk B."/>
            <person name="Jeske O."/>
            <person name="Meyerdierks A."/>
            <person name="Storesund J.E."/>
            <person name="Kallscheuer N."/>
            <person name="Luecker S."/>
            <person name="Lage O.M."/>
            <person name="Pohl T."/>
            <person name="Merkel B.J."/>
            <person name="Hornburger P."/>
            <person name="Mueller R.-W."/>
            <person name="Bruemmer F."/>
            <person name="Labrenz M."/>
            <person name="Spormann A.M."/>
            <person name="Op den Camp H."/>
            <person name="Overmann J."/>
            <person name="Amann R."/>
            <person name="Jetten M.S.M."/>
            <person name="Mascher T."/>
            <person name="Medema M.H."/>
            <person name="Devos D.P."/>
            <person name="Kaster A.-K."/>
            <person name="Ovreas L."/>
            <person name="Rohde M."/>
            <person name="Galperin M.Y."/>
            <person name="Jogler C."/>
        </authorList>
    </citation>
    <scope>NUCLEOTIDE SEQUENCE [LARGE SCALE GENOMIC DNA]</scope>
    <source>
        <strain evidence="24 25">Pan153</strain>
    </source>
</reference>
<keyword evidence="18" id="KW-0175">Coiled coil</keyword>
<evidence type="ECO:0000256" key="10">
    <source>
        <dbReference type="ARBA" id="ARBA00022840"/>
    </source>
</evidence>
<dbReference type="InterPro" id="IPR011006">
    <property type="entry name" value="CheY-like_superfamily"/>
</dbReference>
<dbReference type="SUPFAM" id="SSF52172">
    <property type="entry name" value="CheY-like"/>
    <property type="match status" value="2"/>
</dbReference>
<dbReference type="InterPro" id="IPR005467">
    <property type="entry name" value="His_kinase_dom"/>
</dbReference>
<dbReference type="PROSITE" id="PS50113">
    <property type="entry name" value="PAC"/>
    <property type="match status" value="1"/>
</dbReference>
<evidence type="ECO:0000259" key="20">
    <source>
        <dbReference type="PROSITE" id="PS50110"/>
    </source>
</evidence>
<evidence type="ECO:0000259" key="23">
    <source>
        <dbReference type="PROSITE" id="PS50894"/>
    </source>
</evidence>
<evidence type="ECO:0000313" key="24">
    <source>
        <dbReference type="EMBL" id="QDV19532.1"/>
    </source>
</evidence>
<dbReference type="SMART" id="SM00387">
    <property type="entry name" value="HATPase_c"/>
    <property type="match status" value="1"/>
</dbReference>
<dbReference type="PROSITE" id="PS50894">
    <property type="entry name" value="HPT"/>
    <property type="match status" value="1"/>
</dbReference>
<dbReference type="InterPro" id="IPR013656">
    <property type="entry name" value="PAS_4"/>
</dbReference>
<keyword evidence="4" id="KW-1003">Cell membrane</keyword>
<dbReference type="CDD" id="cd00082">
    <property type="entry name" value="HisKA"/>
    <property type="match status" value="1"/>
</dbReference>
<protein>
    <recommendedName>
        <fullName evidence="15">Sensory/regulatory protein RpfC</fullName>
        <ecNumber evidence="3">2.7.13.3</ecNumber>
    </recommendedName>
</protein>
<dbReference type="InterPro" id="IPR036097">
    <property type="entry name" value="HisK_dim/P_sf"/>
</dbReference>
<gene>
    <name evidence="24" type="primary">barA_5</name>
    <name evidence="24" type="ORF">Pan153_41980</name>
</gene>
<comment type="subunit">
    <text evidence="14">At low DSF concentrations, interacts with RpfF.</text>
</comment>
<dbReference type="InterPro" id="IPR003661">
    <property type="entry name" value="HisK_dim/P_dom"/>
</dbReference>
<dbReference type="PROSITE" id="PS50109">
    <property type="entry name" value="HIS_KIN"/>
    <property type="match status" value="1"/>
</dbReference>
<evidence type="ECO:0000256" key="7">
    <source>
        <dbReference type="ARBA" id="ARBA00022692"/>
    </source>
</evidence>
<dbReference type="OrthoDB" id="9762493at2"/>
<keyword evidence="5 17" id="KW-0597">Phosphoprotein</keyword>
<dbReference type="Gene3D" id="3.40.50.2300">
    <property type="match status" value="2"/>
</dbReference>
<dbReference type="SMART" id="SM00388">
    <property type="entry name" value="HisKA"/>
    <property type="match status" value="1"/>
</dbReference>
<dbReference type="Pfam" id="PF13426">
    <property type="entry name" value="PAS_9"/>
    <property type="match status" value="1"/>
</dbReference>
<dbReference type="InterPro" id="IPR036641">
    <property type="entry name" value="HPT_dom_sf"/>
</dbReference>
<feature type="coiled-coil region" evidence="18">
    <location>
        <begin position="512"/>
        <end position="543"/>
    </location>
</feature>
<feature type="modified residue" description="4-aspartylphosphate" evidence="17">
    <location>
        <position position="993"/>
    </location>
</feature>
<dbReference type="GO" id="GO:0000155">
    <property type="term" value="F:phosphorelay sensor kinase activity"/>
    <property type="evidence" value="ECO:0007669"/>
    <property type="project" value="InterPro"/>
</dbReference>
<dbReference type="Pfam" id="PF00072">
    <property type="entry name" value="Response_reg"/>
    <property type="match status" value="2"/>
</dbReference>
<dbReference type="SUPFAM" id="SSF55785">
    <property type="entry name" value="PYP-like sensor domain (PAS domain)"/>
    <property type="match status" value="3"/>
</dbReference>
<dbReference type="GO" id="GO:0006355">
    <property type="term" value="P:regulation of DNA-templated transcription"/>
    <property type="evidence" value="ECO:0007669"/>
    <property type="project" value="InterPro"/>
</dbReference>
<evidence type="ECO:0000256" key="13">
    <source>
        <dbReference type="ARBA" id="ARBA00023136"/>
    </source>
</evidence>
<feature type="domain" description="PAS" evidence="21">
    <location>
        <begin position="394"/>
        <end position="465"/>
    </location>
</feature>
<dbReference type="SMART" id="SM00448">
    <property type="entry name" value="REC"/>
    <property type="match status" value="2"/>
</dbReference>
<sequence length="1212" mass="136248">MGLLLTTHFDSSLLNDVASSQSSDWIESCEIADDLLARCREISPLIDAVIIADYGVSSIRLAEQIQAVAPSATVIIVESAETLGKVRQVLKASPFLGRQTQCLTTGNLSALRQSVREAMKKAEQKRSYQKLMKSAQSQFATLARPQPQTRHLLEHLLEHVPVGIVVLDPSWQIVELNAYGQQLLQKDIHGTRKNNFLSFWPEKTRRLVEEFFDKAATSSSVENATFVRLQGNEEQALDVSASLVPGEDAIPFLLLTLQDVTERNRAARRFRATIECAPTAMVMIDSQGQIVMVNARTEKLFGYTRDELIGNAVEILIPRRFREKHSEYRSDFFTHPEARRMGAGRELFGLRKDLSEFPTEIGLSTIDTGDECLAIASIEDITERKEAQAALVESEERFRSMFQLASVGMVQLDARTGRFLEANEQYCRITGYTQDELRQMMPLDLDHPEERDYDQALLEKLFKRETPEYFNVKRYIRKNGEVIWVQINGSLIYDASGNPVRTIAVVHDITEQKHAEDELKTLNLELEQRVEQRTVELNRARDAAEAASRAKSAFLATMSHEIRTPMNAVIGMTELLLDTDLNPTQREYMTMVQESGESLLSIINDILDFSKIEAGRFDLERTPFHLRENLGDTMKALAVRAHNKSLELAFHLSPQVPDTIVGDRYRLRQIIVNLVGNAIKFTDKGEVVLDVKVESLSEKDVLLHFVVRDTGIGIPKDKQKQIFQAFEQVDESMTRRFSGTGLGLAIASRLINLMRGRIWVISEVDQGSEFHFTAHFELTREIVPDNVPLVKAKLDGLRVLVVDDNLTNCQILQEMLSNWNMQTKTINRGKDALDAMRASQQGGQPFDLILVDANMPTMDGFSVAKAIKEDNKLRSTVILMTTSSDRQDEISRCKKLGIAAHLIKPLKQSELFNSIAESLEMSDVAQHEGRSKTTELVNRIPPLKILLAEDSIVNQKLALALLEPHGHQITVVTNGKQAVEQRNSNQFDLILMDVQMPEMDGLEATRQIREDEKQTGEHIPIIAMTAHAMKGDREDCLEAGMDGYVSKPVRVRNLYQMIEDTLQLSEETETEIFPSASLSEAEEMPLASEDEESKNVLNWEEAMQKSEIPAEALSELGQMFLQEAPKLLQEIRDALQKDDAQTLRRAAHTLKSSAAVFKAHQAADAALQLEILGKDKKIEPAQEALPVLEQQVDRLLTAIAAHVDSTAPERDT</sequence>
<dbReference type="Pfam" id="PF01627">
    <property type="entry name" value="Hpt"/>
    <property type="match status" value="1"/>
</dbReference>
<evidence type="ECO:0000256" key="6">
    <source>
        <dbReference type="ARBA" id="ARBA00022679"/>
    </source>
</evidence>
<dbReference type="CDD" id="cd00130">
    <property type="entry name" value="PAS"/>
    <property type="match status" value="2"/>
</dbReference>
<dbReference type="InterPro" id="IPR036890">
    <property type="entry name" value="HATPase_C_sf"/>
</dbReference>
<dbReference type="GO" id="GO:0005524">
    <property type="term" value="F:ATP binding"/>
    <property type="evidence" value="ECO:0007669"/>
    <property type="project" value="UniProtKB-KW"/>
</dbReference>
<evidence type="ECO:0000259" key="21">
    <source>
        <dbReference type="PROSITE" id="PS50112"/>
    </source>
</evidence>
<feature type="modified residue" description="4-aspartylphosphate" evidence="17">
    <location>
        <position position="852"/>
    </location>
</feature>
<dbReference type="AlphaFoldDB" id="A0A518FT58"/>
<evidence type="ECO:0000256" key="14">
    <source>
        <dbReference type="ARBA" id="ARBA00064003"/>
    </source>
</evidence>